<feature type="transmembrane region" description="Helical" evidence="5">
    <location>
        <begin position="105"/>
        <end position="128"/>
    </location>
</feature>
<reference evidence="6" key="2">
    <citation type="journal article" date="2023" name="Microbiol Resour">
        <title>Decontamination and Annotation of the Draft Genome Sequence of the Oomycete Lagenidium giganteum ARSEF 373.</title>
        <authorList>
            <person name="Morgan W.R."/>
            <person name="Tartar A."/>
        </authorList>
    </citation>
    <scope>NUCLEOTIDE SEQUENCE</scope>
    <source>
        <strain evidence="6">ARSEF 373</strain>
    </source>
</reference>
<name>A0AAV2YH03_9STRA</name>
<organism evidence="6 7">
    <name type="scientific">Lagenidium giganteum</name>
    <dbReference type="NCBI Taxonomy" id="4803"/>
    <lineage>
        <taxon>Eukaryota</taxon>
        <taxon>Sar</taxon>
        <taxon>Stramenopiles</taxon>
        <taxon>Oomycota</taxon>
        <taxon>Peronosporomycetes</taxon>
        <taxon>Pythiales</taxon>
        <taxon>Pythiaceae</taxon>
    </lineage>
</organism>
<evidence type="ECO:0000256" key="3">
    <source>
        <dbReference type="ARBA" id="ARBA00022989"/>
    </source>
</evidence>
<keyword evidence="7" id="KW-1185">Reference proteome</keyword>
<keyword evidence="4 5" id="KW-0472">Membrane</keyword>
<sequence>MSCCGHFKRTKLSTISNGVRVANVFTAIVQLMAGFGSLTQIFRLDPTGTMIAVYVILFALLLLFFECRLATTDEYLRRNFGFMFTFRGLAIYLLFIGLLDLGMAGGFFGIIAGGVACANAFIVLFVGLCARCCVVDDEPAINLKDQPSYGASDTGKSRLMSSEKAKSTLLKTVIVEATK</sequence>
<feature type="transmembrane region" description="Helical" evidence="5">
    <location>
        <begin position="79"/>
        <end position="99"/>
    </location>
</feature>
<dbReference type="GO" id="GO:0016020">
    <property type="term" value="C:membrane"/>
    <property type="evidence" value="ECO:0007669"/>
    <property type="project" value="UniProtKB-SubCell"/>
</dbReference>
<evidence type="ECO:0000256" key="4">
    <source>
        <dbReference type="ARBA" id="ARBA00023136"/>
    </source>
</evidence>
<evidence type="ECO:0000313" key="7">
    <source>
        <dbReference type="Proteomes" id="UP001146120"/>
    </source>
</evidence>
<evidence type="ECO:0008006" key="8">
    <source>
        <dbReference type="Google" id="ProtNLM"/>
    </source>
</evidence>
<evidence type="ECO:0000256" key="5">
    <source>
        <dbReference type="SAM" id="Phobius"/>
    </source>
</evidence>
<dbReference type="Proteomes" id="UP001146120">
    <property type="component" value="Unassembled WGS sequence"/>
</dbReference>
<dbReference type="PANTHER" id="PTHR38894:SF1">
    <property type="entry name" value="TRANSMEMBRANE PROTEIN"/>
    <property type="match status" value="1"/>
</dbReference>
<dbReference type="Pfam" id="PF08507">
    <property type="entry name" value="COPI_assoc"/>
    <property type="match status" value="1"/>
</dbReference>
<keyword evidence="3 5" id="KW-1133">Transmembrane helix</keyword>
<dbReference type="InterPro" id="IPR013714">
    <property type="entry name" value="Golgi_TVP15"/>
</dbReference>
<evidence type="ECO:0000313" key="6">
    <source>
        <dbReference type="EMBL" id="DAZ94310.1"/>
    </source>
</evidence>
<dbReference type="PANTHER" id="PTHR38894">
    <property type="entry name" value="TRANSMEMBRANE PROTEIN"/>
    <property type="match status" value="1"/>
</dbReference>
<comment type="subcellular location">
    <subcellularLocation>
        <location evidence="1">Membrane</location>
        <topology evidence="1">Multi-pass membrane protein</topology>
    </subcellularLocation>
</comment>
<protein>
    <recommendedName>
        <fullName evidence="8">COPI associated protein</fullName>
    </recommendedName>
</protein>
<feature type="transmembrane region" description="Helical" evidence="5">
    <location>
        <begin position="48"/>
        <end position="67"/>
    </location>
</feature>
<feature type="transmembrane region" description="Helical" evidence="5">
    <location>
        <begin position="21"/>
        <end position="42"/>
    </location>
</feature>
<accession>A0AAV2YH03</accession>
<proteinExistence type="predicted"/>
<reference evidence="6" key="1">
    <citation type="submission" date="2022-11" db="EMBL/GenBank/DDBJ databases">
        <authorList>
            <person name="Morgan W.R."/>
            <person name="Tartar A."/>
        </authorList>
    </citation>
    <scope>NUCLEOTIDE SEQUENCE</scope>
    <source>
        <strain evidence="6">ARSEF 373</strain>
    </source>
</reference>
<evidence type="ECO:0000256" key="1">
    <source>
        <dbReference type="ARBA" id="ARBA00004141"/>
    </source>
</evidence>
<dbReference type="EMBL" id="DAKRPA010000257">
    <property type="protein sequence ID" value="DAZ94310.1"/>
    <property type="molecule type" value="Genomic_DNA"/>
</dbReference>
<dbReference type="AlphaFoldDB" id="A0AAV2YH03"/>
<evidence type="ECO:0000256" key="2">
    <source>
        <dbReference type="ARBA" id="ARBA00022692"/>
    </source>
</evidence>
<keyword evidence="2 5" id="KW-0812">Transmembrane</keyword>
<gene>
    <name evidence="6" type="ORF">N0F65_012079</name>
</gene>
<comment type="caution">
    <text evidence="6">The sequence shown here is derived from an EMBL/GenBank/DDBJ whole genome shotgun (WGS) entry which is preliminary data.</text>
</comment>